<dbReference type="Pfam" id="PF01713">
    <property type="entry name" value="Smr"/>
    <property type="match status" value="1"/>
</dbReference>
<dbReference type="InterPro" id="IPR002625">
    <property type="entry name" value="Smr_dom"/>
</dbReference>
<gene>
    <name evidence="3" type="ORF">FUA23_14055</name>
</gene>
<dbReference type="RefSeq" id="WP_147931387.1">
    <property type="nucleotide sequence ID" value="NZ_VOXD01000021.1"/>
</dbReference>
<dbReference type="AlphaFoldDB" id="A0A5C7FG01"/>
<dbReference type="Gene3D" id="3.30.1370.110">
    <property type="match status" value="1"/>
</dbReference>
<sequence>MKFTIGQKVRMKRTENYGEVTKLLPGDLVQVKLDGGLGHIPIPTEALEPAETRVVPPRHSPPPQQRSNAEVSGGNGVQIAFDTVLSNEAMPVAYEVYLLNSTPHKIIYECKVLTHADRRWIKVGQMEPNTKKRLDPVEYGWLNEKLSVELDVRTIIPGGTGPRHFQKVSIKGKQFFNKLTEVPELYREAHLYVVFPELKKPTTAPAAEPKGPTLKALTREVMAKNPPPKPAEKPGRTNLRAKMDFENTIDLHLEALVRDPGEVPRDQVLSTQIRHFENYLSMALKLGVDNIFVIHGVGDGILKREVHKVLSKTRYVRKFKNEYNKKYGYGATEVIFD</sequence>
<evidence type="ECO:0000313" key="4">
    <source>
        <dbReference type="Proteomes" id="UP000321907"/>
    </source>
</evidence>
<proteinExistence type="predicted"/>
<keyword evidence="4" id="KW-1185">Reference proteome</keyword>
<dbReference type="EMBL" id="VOXD01000021">
    <property type="protein sequence ID" value="TXF88587.1"/>
    <property type="molecule type" value="Genomic_DNA"/>
</dbReference>
<evidence type="ECO:0000313" key="3">
    <source>
        <dbReference type="EMBL" id="TXF88587.1"/>
    </source>
</evidence>
<dbReference type="PROSITE" id="PS50828">
    <property type="entry name" value="SMR"/>
    <property type="match status" value="1"/>
</dbReference>
<feature type="region of interest" description="Disordered" evidence="1">
    <location>
        <begin position="45"/>
        <end position="73"/>
    </location>
</feature>
<evidence type="ECO:0000259" key="2">
    <source>
        <dbReference type="PROSITE" id="PS50828"/>
    </source>
</evidence>
<organism evidence="3 4">
    <name type="scientific">Neolewinella aurantiaca</name>
    <dbReference type="NCBI Taxonomy" id="2602767"/>
    <lineage>
        <taxon>Bacteria</taxon>
        <taxon>Pseudomonadati</taxon>
        <taxon>Bacteroidota</taxon>
        <taxon>Saprospiria</taxon>
        <taxon>Saprospirales</taxon>
        <taxon>Lewinellaceae</taxon>
        <taxon>Neolewinella</taxon>
    </lineage>
</organism>
<dbReference type="OrthoDB" id="1524810at2"/>
<comment type="caution">
    <text evidence="3">The sequence shown here is derived from an EMBL/GenBank/DDBJ whole genome shotgun (WGS) entry which is preliminary data.</text>
</comment>
<dbReference type="InterPro" id="IPR036063">
    <property type="entry name" value="Smr_dom_sf"/>
</dbReference>
<dbReference type="SUPFAM" id="SSF158949">
    <property type="entry name" value="Smr-associated domain-like"/>
    <property type="match status" value="1"/>
</dbReference>
<accession>A0A5C7FG01</accession>
<evidence type="ECO:0000256" key="1">
    <source>
        <dbReference type="SAM" id="MobiDB-lite"/>
    </source>
</evidence>
<dbReference type="Proteomes" id="UP000321907">
    <property type="component" value="Unassembled WGS sequence"/>
</dbReference>
<feature type="domain" description="Smr" evidence="2">
    <location>
        <begin position="273"/>
        <end position="337"/>
    </location>
</feature>
<dbReference type="InterPro" id="IPR036781">
    <property type="entry name" value="Smr_assoc-like_sf"/>
</dbReference>
<protein>
    <recommendedName>
        <fullName evidence="2">Smr domain-containing protein</fullName>
    </recommendedName>
</protein>
<name>A0A5C7FG01_9BACT</name>
<reference evidence="3 4" key="1">
    <citation type="submission" date="2019-08" db="EMBL/GenBank/DDBJ databases">
        <title>Lewinella sp. strain SSH13 Genome sequencing and assembly.</title>
        <authorList>
            <person name="Kim I."/>
        </authorList>
    </citation>
    <scope>NUCLEOTIDE SEQUENCE [LARGE SCALE GENOMIC DNA]</scope>
    <source>
        <strain evidence="3 4">SSH13</strain>
    </source>
</reference>